<evidence type="ECO:0000313" key="4">
    <source>
        <dbReference type="Proteomes" id="UP000194127"/>
    </source>
</evidence>
<name>A0A1X6N5G5_9APHY</name>
<evidence type="ECO:0000259" key="2">
    <source>
        <dbReference type="Pfam" id="PF13391"/>
    </source>
</evidence>
<dbReference type="Pfam" id="PF13391">
    <property type="entry name" value="HNH_2"/>
    <property type="match status" value="1"/>
</dbReference>
<dbReference type="AlphaFoldDB" id="A0A1X6N5G5"/>
<dbReference type="STRING" id="670580.A0A1X6N5G5"/>
<organism evidence="3 4">
    <name type="scientific">Postia placenta MAD-698-R-SB12</name>
    <dbReference type="NCBI Taxonomy" id="670580"/>
    <lineage>
        <taxon>Eukaryota</taxon>
        <taxon>Fungi</taxon>
        <taxon>Dikarya</taxon>
        <taxon>Basidiomycota</taxon>
        <taxon>Agaricomycotina</taxon>
        <taxon>Agaricomycetes</taxon>
        <taxon>Polyporales</taxon>
        <taxon>Adustoporiaceae</taxon>
        <taxon>Rhodonia</taxon>
    </lineage>
</organism>
<proteinExistence type="predicted"/>
<keyword evidence="4" id="KW-1185">Reference proteome</keyword>
<dbReference type="OrthoDB" id="10290976at2759"/>
<feature type="domain" description="HNH nuclease" evidence="2">
    <location>
        <begin position="239"/>
        <end position="299"/>
    </location>
</feature>
<feature type="non-terminal residue" evidence="3">
    <location>
        <position position="1"/>
    </location>
</feature>
<accession>A0A1X6N5G5</accession>
<reference evidence="3 4" key="1">
    <citation type="submission" date="2017-04" db="EMBL/GenBank/DDBJ databases">
        <title>Genome Sequence of the Model Brown-Rot Fungus Postia placenta SB12.</title>
        <authorList>
            <consortium name="DOE Joint Genome Institute"/>
            <person name="Gaskell J."/>
            <person name="Kersten P."/>
            <person name="Larrondo L.F."/>
            <person name="Canessa P."/>
            <person name="Martinez D."/>
            <person name="Hibbett D."/>
            <person name="Schmoll M."/>
            <person name="Kubicek C.P."/>
            <person name="Martinez A.T."/>
            <person name="Yadav J."/>
            <person name="Master E."/>
            <person name="Magnuson J.K."/>
            <person name="James T."/>
            <person name="Yaver D."/>
            <person name="Berka R."/>
            <person name="Labutti K."/>
            <person name="Lipzen A."/>
            <person name="Aerts A."/>
            <person name="Barry K."/>
            <person name="Henrissat B."/>
            <person name="Blanchette R."/>
            <person name="Grigoriev I."/>
            <person name="Cullen D."/>
        </authorList>
    </citation>
    <scope>NUCLEOTIDE SEQUENCE [LARGE SCALE GENOMIC DNA]</scope>
    <source>
        <strain evidence="3 4">MAD-698-R-SB12</strain>
    </source>
</reference>
<sequence length="609" mass="69752">IEPEAAPAVSPDINSHASLEAITRPPKRKRCANTTVDEVCVKRRRLSDSPSDASQLKDGIPFGPHPRCMITGFVSAEVEACYILPPDTPQPLVYTYHVTVEDEQPPDSGTPQDHTIIPLATTAACSYRSLGWHELSANLHLMTIRVGREFMKRPLHYEHVFPMDALVHIPIIRLAHPDEVEPVSSHIEQESSVEVIPRLPKRKRSLDTEPDEVPAKRMRTSRNASKLEDGVPFGPHPRCMITGCVSADVEGCYIWPLDMPQRLIDNLMSSIRGNYNTLRCHAPRNIIFLRRNLRELWETNRLLMIPHPDHLKKLEYRTVYKYCVIAEDEHPPDSCATMGNPIAPSVMMAPCSYRSLGWHELNANIGLMVFRAGQKLSKRPFHYRHILRELLPHKEINHTYEIVSRYKLWTAPLHREIVRGRRLWATGELAPFPDGYFRCFSTRYCSPLPDDDAVRFPCPFRPVVSGIKRKRSGHTRADIEIYTAKEDAQRETSGRWDRLRNVRTQSCSLIDKRTPAMCCLLRKNLGWWKIILQKFPSGRRGNYMRGPCEMRNNVFQPSVLVLQVTIPSHKAERGITARHQDLTYFAFQTRECLAHSRRMGRAASQLLAA</sequence>
<dbReference type="EMBL" id="KZ110595">
    <property type="protein sequence ID" value="OSX63663.1"/>
    <property type="molecule type" value="Genomic_DNA"/>
</dbReference>
<dbReference type="InterPro" id="IPR003615">
    <property type="entry name" value="HNH_nuc"/>
</dbReference>
<evidence type="ECO:0000256" key="1">
    <source>
        <dbReference type="SAM" id="MobiDB-lite"/>
    </source>
</evidence>
<protein>
    <recommendedName>
        <fullName evidence="2">HNH nuclease domain-containing protein</fullName>
    </recommendedName>
</protein>
<feature type="region of interest" description="Disordered" evidence="1">
    <location>
        <begin position="1"/>
        <end position="29"/>
    </location>
</feature>
<dbReference type="Proteomes" id="UP000194127">
    <property type="component" value="Unassembled WGS sequence"/>
</dbReference>
<dbReference type="GeneID" id="36329929"/>
<dbReference type="RefSeq" id="XP_024340457.1">
    <property type="nucleotide sequence ID" value="XM_024484980.1"/>
</dbReference>
<evidence type="ECO:0000313" key="3">
    <source>
        <dbReference type="EMBL" id="OSX63663.1"/>
    </source>
</evidence>
<gene>
    <name evidence="3" type="ORF">POSPLADRAFT_1138992</name>
</gene>